<evidence type="ECO:0000313" key="2">
    <source>
        <dbReference type="Proteomes" id="UP000288216"/>
    </source>
</evidence>
<name>A0A401QLL5_SCYTO</name>
<reference evidence="1 2" key="1">
    <citation type="journal article" date="2018" name="Nat. Ecol. Evol.">
        <title>Shark genomes provide insights into elasmobranch evolution and the origin of vertebrates.</title>
        <authorList>
            <person name="Hara Y"/>
            <person name="Yamaguchi K"/>
            <person name="Onimaru K"/>
            <person name="Kadota M"/>
            <person name="Koyanagi M"/>
            <person name="Keeley SD"/>
            <person name="Tatsumi K"/>
            <person name="Tanaka K"/>
            <person name="Motone F"/>
            <person name="Kageyama Y"/>
            <person name="Nozu R"/>
            <person name="Adachi N"/>
            <person name="Nishimura O"/>
            <person name="Nakagawa R"/>
            <person name="Tanegashima C"/>
            <person name="Kiyatake I"/>
            <person name="Matsumoto R"/>
            <person name="Murakumo K"/>
            <person name="Nishida K"/>
            <person name="Terakita A"/>
            <person name="Kuratani S"/>
            <person name="Sato K"/>
            <person name="Hyodo S Kuraku.S."/>
        </authorList>
    </citation>
    <scope>NUCLEOTIDE SEQUENCE [LARGE SCALE GENOMIC DNA]</scope>
</reference>
<sequence length="60" mass="6928">SLLTEELATQQPSADALRGVLCLYQMLGTEFEELVAEYGHLRELLDNKKWALEEFNKSER</sequence>
<comment type="caution">
    <text evidence="1">The sequence shown here is derived from an EMBL/GenBank/DDBJ whole genome shotgun (WGS) entry which is preliminary data.</text>
</comment>
<dbReference type="OrthoDB" id="661220at2759"/>
<protein>
    <submittedName>
        <fullName evidence="1">Uncharacterized protein</fullName>
    </submittedName>
</protein>
<gene>
    <name evidence="1" type="ORF">scyTo_0026943</name>
</gene>
<dbReference type="InterPro" id="IPR029327">
    <property type="entry name" value="HAUS4"/>
</dbReference>
<proteinExistence type="predicted"/>
<feature type="non-terminal residue" evidence="1">
    <location>
        <position position="1"/>
    </location>
</feature>
<dbReference type="Proteomes" id="UP000288216">
    <property type="component" value="Unassembled WGS sequence"/>
</dbReference>
<keyword evidence="2" id="KW-1185">Reference proteome</keyword>
<evidence type="ECO:0000313" key="1">
    <source>
        <dbReference type="EMBL" id="GCB86266.1"/>
    </source>
</evidence>
<dbReference type="AlphaFoldDB" id="A0A401QLL5"/>
<dbReference type="GO" id="GO:0051225">
    <property type="term" value="P:spindle assembly"/>
    <property type="evidence" value="ECO:0007669"/>
    <property type="project" value="InterPro"/>
</dbReference>
<dbReference type="Pfam" id="PF14735">
    <property type="entry name" value="HAUS4"/>
    <property type="match status" value="1"/>
</dbReference>
<dbReference type="GO" id="GO:0070652">
    <property type="term" value="C:HAUS complex"/>
    <property type="evidence" value="ECO:0007669"/>
    <property type="project" value="InterPro"/>
</dbReference>
<dbReference type="EMBL" id="BFAA01261514">
    <property type="protein sequence ID" value="GCB86266.1"/>
    <property type="molecule type" value="Genomic_DNA"/>
</dbReference>
<accession>A0A401QLL5</accession>
<organism evidence="1 2">
    <name type="scientific">Scyliorhinus torazame</name>
    <name type="common">Cloudy catshark</name>
    <name type="synonym">Catulus torazame</name>
    <dbReference type="NCBI Taxonomy" id="75743"/>
    <lineage>
        <taxon>Eukaryota</taxon>
        <taxon>Metazoa</taxon>
        <taxon>Chordata</taxon>
        <taxon>Craniata</taxon>
        <taxon>Vertebrata</taxon>
        <taxon>Chondrichthyes</taxon>
        <taxon>Elasmobranchii</taxon>
        <taxon>Galeomorphii</taxon>
        <taxon>Galeoidea</taxon>
        <taxon>Carcharhiniformes</taxon>
        <taxon>Scyliorhinidae</taxon>
        <taxon>Scyliorhinus</taxon>
    </lineage>
</organism>